<evidence type="ECO:0000313" key="1">
    <source>
        <dbReference type="EMBL" id="BCS19560.1"/>
    </source>
</evidence>
<proteinExistence type="predicted"/>
<evidence type="ECO:0000313" key="2">
    <source>
        <dbReference type="Proteomes" id="UP000654913"/>
    </source>
</evidence>
<dbReference type="Proteomes" id="UP000654913">
    <property type="component" value="Chromosome 1"/>
</dbReference>
<dbReference type="EMBL" id="AP024443">
    <property type="protein sequence ID" value="BCS19560.1"/>
    <property type="molecule type" value="Genomic_DNA"/>
</dbReference>
<name>A0A7R7XE07_9EURO</name>
<dbReference type="AlphaFoldDB" id="A0A7R7XE07"/>
<dbReference type="RefSeq" id="XP_041551754.1">
    <property type="nucleotide sequence ID" value="XM_041698583.1"/>
</dbReference>
<gene>
    <name evidence="1" type="ORF">APUU_12388S</name>
</gene>
<reference evidence="1" key="1">
    <citation type="submission" date="2021-01" db="EMBL/GenBank/DDBJ databases">
        <authorList>
            <consortium name="Aspergillus puulaauensis MK2 genome sequencing consortium"/>
            <person name="Kazuki M."/>
            <person name="Futagami T."/>
        </authorList>
    </citation>
    <scope>NUCLEOTIDE SEQUENCE</scope>
    <source>
        <strain evidence="1">MK2</strain>
    </source>
</reference>
<dbReference type="GeneID" id="64969565"/>
<keyword evidence="2" id="KW-1185">Reference proteome</keyword>
<reference evidence="1" key="2">
    <citation type="submission" date="2021-02" db="EMBL/GenBank/DDBJ databases">
        <title>Aspergillus puulaauensis MK2 genome sequence.</title>
        <authorList>
            <person name="Futagami T."/>
            <person name="Mori K."/>
            <person name="Kadooka C."/>
            <person name="Tanaka T."/>
        </authorList>
    </citation>
    <scope>NUCLEOTIDE SEQUENCE</scope>
    <source>
        <strain evidence="1">MK2</strain>
    </source>
</reference>
<sequence length="259" mass="29719">MDIHTRLADVRQMRINYQNLGLSDWSNIEPLFDKAINNPAEVTPEEKHKIAQWPSHEEMDAQCQKQFNRSIDDLLQAAATDRDPLNHPEARLIRQGFHGIDLLAYTEREAVARRRERFEKPLWDTYQKALASVLLPVELQAWNAVADSRWFNEKGASLQKQIHNPFVDSGPAPWVQRIIDQGDSKACGYAIYCSGLDRSEAWQNFQSYFDQRVSLVPSLGAGSDQIRSTKLTQFLNYEEPEDDLTFCDKSSETFETKAA</sequence>
<dbReference type="OrthoDB" id="4777915at2759"/>
<dbReference type="KEGG" id="apuu:APUU_12388S"/>
<protein>
    <submittedName>
        <fullName evidence="1">Uncharacterized protein</fullName>
    </submittedName>
</protein>
<organism evidence="1 2">
    <name type="scientific">Aspergillus puulaauensis</name>
    <dbReference type="NCBI Taxonomy" id="1220207"/>
    <lineage>
        <taxon>Eukaryota</taxon>
        <taxon>Fungi</taxon>
        <taxon>Dikarya</taxon>
        <taxon>Ascomycota</taxon>
        <taxon>Pezizomycotina</taxon>
        <taxon>Eurotiomycetes</taxon>
        <taxon>Eurotiomycetidae</taxon>
        <taxon>Eurotiales</taxon>
        <taxon>Aspergillaceae</taxon>
        <taxon>Aspergillus</taxon>
    </lineage>
</organism>
<accession>A0A7R7XE07</accession>